<accession>A0A9P9Y053</accession>
<keyword evidence="3" id="KW-0862">Zinc</keyword>
<dbReference type="Proteomes" id="UP001055219">
    <property type="component" value="Unassembled WGS sequence"/>
</dbReference>
<keyword evidence="1" id="KW-0479">Metal-binding</keyword>
<dbReference type="Gene3D" id="6.10.140.2220">
    <property type="match status" value="1"/>
</dbReference>
<organism evidence="8 9">
    <name type="scientific">Emericellopsis cladophorae</name>
    <dbReference type="NCBI Taxonomy" id="2686198"/>
    <lineage>
        <taxon>Eukaryota</taxon>
        <taxon>Fungi</taxon>
        <taxon>Dikarya</taxon>
        <taxon>Ascomycota</taxon>
        <taxon>Pezizomycotina</taxon>
        <taxon>Sordariomycetes</taxon>
        <taxon>Hypocreomycetidae</taxon>
        <taxon>Hypocreales</taxon>
        <taxon>Bionectriaceae</taxon>
        <taxon>Emericellopsis</taxon>
    </lineage>
</organism>
<dbReference type="InterPro" id="IPR046341">
    <property type="entry name" value="SET_dom_sf"/>
</dbReference>
<evidence type="ECO:0000256" key="3">
    <source>
        <dbReference type="ARBA" id="ARBA00022833"/>
    </source>
</evidence>
<evidence type="ECO:0000256" key="2">
    <source>
        <dbReference type="ARBA" id="ARBA00022771"/>
    </source>
</evidence>
<dbReference type="PANTHER" id="PTHR47332">
    <property type="entry name" value="SET DOMAIN-CONTAINING PROTEIN 5"/>
    <property type="match status" value="1"/>
</dbReference>
<keyword evidence="9" id="KW-1185">Reference proteome</keyword>
<dbReference type="InterPro" id="IPR001214">
    <property type="entry name" value="SET_dom"/>
</dbReference>
<name>A0A9P9Y053_9HYPO</name>
<dbReference type="PROSITE" id="PS50865">
    <property type="entry name" value="ZF_MYND_2"/>
    <property type="match status" value="1"/>
</dbReference>
<dbReference type="Pfam" id="PF01753">
    <property type="entry name" value="zf-MYND"/>
    <property type="match status" value="1"/>
</dbReference>
<protein>
    <recommendedName>
        <fullName evidence="10">Suppressor of anucleate metulae protein B</fullName>
    </recommendedName>
</protein>
<dbReference type="PANTHER" id="PTHR47332:SF4">
    <property type="entry name" value="SET DOMAIN-CONTAINING PROTEIN 5"/>
    <property type="match status" value="1"/>
</dbReference>
<dbReference type="CDD" id="cd20071">
    <property type="entry name" value="SET_SMYD"/>
    <property type="match status" value="1"/>
</dbReference>
<feature type="domain" description="SET" evidence="6">
    <location>
        <begin position="36"/>
        <end position="214"/>
    </location>
</feature>
<evidence type="ECO:0000259" key="6">
    <source>
        <dbReference type="PROSITE" id="PS50280"/>
    </source>
</evidence>
<evidence type="ECO:0000256" key="4">
    <source>
        <dbReference type="PROSITE-ProRule" id="PRU00134"/>
    </source>
</evidence>
<dbReference type="SUPFAM" id="SSF82199">
    <property type="entry name" value="SET domain"/>
    <property type="match status" value="1"/>
</dbReference>
<dbReference type="Gene3D" id="2.170.270.10">
    <property type="entry name" value="SET domain"/>
    <property type="match status" value="1"/>
</dbReference>
<keyword evidence="2 4" id="KW-0863">Zinc-finger</keyword>
<dbReference type="OrthoDB" id="265717at2759"/>
<feature type="compositionally biased region" description="Basic and acidic residues" evidence="5">
    <location>
        <begin position="718"/>
        <end position="727"/>
    </location>
</feature>
<feature type="domain" description="MYND-type" evidence="7">
    <location>
        <begin position="553"/>
        <end position="591"/>
    </location>
</feature>
<dbReference type="InterPro" id="IPR053185">
    <property type="entry name" value="SET_domain_protein"/>
</dbReference>
<dbReference type="SUPFAM" id="SSF144232">
    <property type="entry name" value="HIT/MYND zinc finger-like"/>
    <property type="match status" value="1"/>
</dbReference>
<sequence>MVKTDGSSSVLPSDDPVTLSMEMFPKEYRSSIERYEKIYGPKSTGLLNVCKRMETGAPETLYTSFANEDIATGQAILTDHPLFFVDDNMRATPHNTQVIKDFSKTLHPMGRTLLKGLPNVLHRQPVSKQYALCKSYGLPIRGVKVPFDQNMIPTEGAEQTDSVLGVFPFIARFIRHSCTPNAVAQPYDYKGRMSMVVRALQPIQKGKAIFIDYFDCGSTIYNERQKLSMAKMGELCYCQYCCWQHGFEPHAFQSRSTHDVARSSIEQMLGDLVHKRVTRPNMSSTILRVRGLMRIVCLEYGALRMDMFQAAADLCLRGKDYIRAKYFLKMALEIDSYMNGRESKRCRRARRLFRQFERSLPSGVNEELAAIEEGAPRDALQQWLYHCDDSLPRPSQVSQFFDLRLNQDIIRTIDTVPWKHSVDHRGYVADGEPCTNWMIIVQVDHWAPPNNPSYGCVDHGGKKLDLLTPHWRANEQAKHKRLGSDYSEIKVGVVLYPFAVGHGASSKNPLVHVHEKEHLAVLPIQTIKELMELNDRIQRYCPPIQIGKDHRNCFGCCGIFEKTMQCSRCGFFRFCDKECFNKAWPRHKQDCDALSDPDVRELFLRDWSRFEAPVEFSLAREDWVAYQNRRKRDQKMVASTIKYVDQKRIEAAKEMAMAAVHSIVNNKAQTVGERRKEDEEAVVEGQANGKGGAEPKSNPNKSKKRKTKKEGEKEEDADNKGIQEDTR</sequence>
<evidence type="ECO:0000256" key="1">
    <source>
        <dbReference type="ARBA" id="ARBA00022723"/>
    </source>
</evidence>
<dbReference type="Pfam" id="PF00856">
    <property type="entry name" value="SET"/>
    <property type="match status" value="1"/>
</dbReference>
<feature type="region of interest" description="Disordered" evidence="5">
    <location>
        <begin position="669"/>
        <end position="727"/>
    </location>
</feature>
<dbReference type="RefSeq" id="XP_051361549.1">
    <property type="nucleotide sequence ID" value="XM_051507252.1"/>
</dbReference>
<evidence type="ECO:0008006" key="10">
    <source>
        <dbReference type="Google" id="ProtNLM"/>
    </source>
</evidence>
<proteinExistence type="predicted"/>
<evidence type="ECO:0000313" key="9">
    <source>
        <dbReference type="Proteomes" id="UP001055219"/>
    </source>
</evidence>
<gene>
    <name evidence="8" type="ORF">J7T54_001197</name>
</gene>
<evidence type="ECO:0000313" key="8">
    <source>
        <dbReference type="EMBL" id="KAI6780693.1"/>
    </source>
</evidence>
<dbReference type="GO" id="GO:0008270">
    <property type="term" value="F:zinc ion binding"/>
    <property type="evidence" value="ECO:0007669"/>
    <property type="project" value="UniProtKB-KW"/>
</dbReference>
<comment type="caution">
    <text evidence="8">The sequence shown here is derived from an EMBL/GenBank/DDBJ whole genome shotgun (WGS) entry which is preliminary data.</text>
</comment>
<dbReference type="GeneID" id="75827716"/>
<dbReference type="InterPro" id="IPR002893">
    <property type="entry name" value="Znf_MYND"/>
</dbReference>
<dbReference type="PROSITE" id="PS50280">
    <property type="entry name" value="SET"/>
    <property type="match status" value="1"/>
</dbReference>
<reference evidence="8" key="1">
    <citation type="journal article" date="2021" name="J Fungi (Basel)">
        <title>Genomic and Metabolomic Analyses of the Marine Fungus Emericellopsis cladophorae: Insights into Saltwater Adaptability Mechanisms and Its Biosynthetic Potential.</title>
        <authorList>
            <person name="Goncalves M.F.M."/>
            <person name="Hilario S."/>
            <person name="Van de Peer Y."/>
            <person name="Esteves A.C."/>
            <person name="Alves A."/>
        </authorList>
    </citation>
    <scope>NUCLEOTIDE SEQUENCE</scope>
    <source>
        <strain evidence="8">MUM 19.33</strain>
    </source>
</reference>
<reference evidence="8" key="2">
    <citation type="submission" date="2022-07" db="EMBL/GenBank/DDBJ databases">
        <authorList>
            <person name="Goncalves M.F.M."/>
            <person name="Hilario S."/>
            <person name="Van De Peer Y."/>
            <person name="Esteves A.C."/>
            <person name="Alves A."/>
        </authorList>
    </citation>
    <scope>NUCLEOTIDE SEQUENCE</scope>
    <source>
        <strain evidence="8">MUM 19.33</strain>
    </source>
</reference>
<evidence type="ECO:0000256" key="5">
    <source>
        <dbReference type="SAM" id="MobiDB-lite"/>
    </source>
</evidence>
<evidence type="ECO:0000259" key="7">
    <source>
        <dbReference type="PROSITE" id="PS50865"/>
    </source>
</evidence>
<dbReference type="AlphaFoldDB" id="A0A9P9Y053"/>
<dbReference type="EMBL" id="JAGIXG020000029">
    <property type="protein sequence ID" value="KAI6780693.1"/>
    <property type="molecule type" value="Genomic_DNA"/>
</dbReference>